<dbReference type="InterPro" id="IPR052551">
    <property type="entry name" value="UV-DNA_repair_photolyase"/>
</dbReference>
<dbReference type="AlphaFoldDB" id="A0A6C0H777"/>
<protein>
    <recommendedName>
        <fullName evidence="2">Cryptochrome/DNA photolyase FAD-binding domain-containing protein</fullName>
    </recommendedName>
</protein>
<name>A0A6C0H777_9ZZZZ</name>
<sequence>MELNNNITLIFPTQLFKNIKYIKTKNIYLIEEPLYFTYYKFHKMKLAYHRATMKWYYDYLKNKLKNRNIKYINYYKVDDNFYKELKYNNIYIINPIEHQLTNKLKNIFKDRLIIKPTLNFLLKDSDIEYIKKTFFKKSYNHRIFYLYQRHRLEVLINKDNEPDFSRWNFDDENRKKLPKNIDLPKPPKIINNKYTKEAIIYVNKYFNNNYGEINFIYPITHKNSVIWLNNFLKNKLYNFGLYEDAVSEQNVFIFHSILSPMMNIGLLVDEFVVTHTLKYYNKNTDTISIENIEGFIRQIIGWRNYIYSIYMIEKPIIKNNNSSSSIQYHKFWKGTTDMYPIDSIIKNKIIPYAYCHHIERLMYLGNFMKLCMLEDMEIYKLFMEWTIDSYEWVMWGNIFGMVLNKIKIMKKNYISSSNYLLKMSNFKNTNNWSYIFNCLYYHYISKNIKLLKKDYILSIQVSRWKKKTDKHIIIQVANNFIKSLKND</sequence>
<accession>A0A6C0H777</accession>
<organism evidence="1">
    <name type="scientific">viral metagenome</name>
    <dbReference type="NCBI Taxonomy" id="1070528"/>
    <lineage>
        <taxon>unclassified sequences</taxon>
        <taxon>metagenomes</taxon>
        <taxon>organismal metagenomes</taxon>
    </lineage>
</organism>
<dbReference type="SUPFAM" id="SSF48173">
    <property type="entry name" value="Cryptochrome/photolyase FAD-binding domain"/>
    <property type="match status" value="1"/>
</dbReference>
<evidence type="ECO:0000313" key="1">
    <source>
        <dbReference type="EMBL" id="QHT76339.1"/>
    </source>
</evidence>
<proteinExistence type="predicted"/>
<dbReference type="InterPro" id="IPR036134">
    <property type="entry name" value="Crypto/Photolyase_FAD-like_sf"/>
</dbReference>
<dbReference type="Gene3D" id="3.40.50.620">
    <property type="entry name" value="HUPs"/>
    <property type="match status" value="1"/>
</dbReference>
<dbReference type="EMBL" id="MN739896">
    <property type="protein sequence ID" value="QHT76339.1"/>
    <property type="molecule type" value="Genomic_DNA"/>
</dbReference>
<dbReference type="InterPro" id="IPR007357">
    <property type="entry name" value="PhrB-like"/>
</dbReference>
<dbReference type="PANTHER" id="PTHR38657:SF1">
    <property type="entry name" value="SLR1343 PROTEIN"/>
    <property type="match status" value="1"/>
</dbReference>
<dbReference type="Pfam" id="PF04244">
    <property type="entry name" value="DPRP"/>
    <property type="match status" value="1"/>
</dbReference>
<dbReference type="PANTHER" id="PTHR38657">
    <property type="entry name" value="SLR1343 PROTEIN"/>
    <property type="match status" value="1"/>
</dbReference>
<reference evidence="1" key="1">
    <citation type="journal article" date="2020" name="Nature">
        <title>Giant virus diversity and host interactions through global metagenomics.</title>
        <authorList>
            <person name="Schulz F."/>
            <person name="Roux S."/>
            <person name="Paez-Espino D."/>
            <person name="Jungbluth S."/>
            <person name="Walsh D.A."/>
            <person name="Denef V.J."/>
            <person name="McMahon K.D."/>
            <person name="Konstantinidis K.T."/>
            <person name="Eloe-Fadrosh E.A."/>
            <person name="Kyrpides N.C."/>
            <person name="Woyke T."/>
        </authorList>
    </citation>
    <scope>NUCLEOTIDE SEQUENCE</scope>
    <source>
        <strain evidence="1">GVMAG-M-3300023179-82</strain>
    </source>
</reference>
<dbReference type="Gene3D" id="1.10.579.10">
    <property type="entry name" value="DNA Cyclobutane Dipyrimidine Photolyase, subunit A, domain 3"/>
    <property type="match status" value="1"/>
</dbReference>
<dbReference type="Gene3D" id="1.25.40.80">
    <property type="match status" value="1"/>
</dbReference>
<dbReference type="InterPro" id="IPR014729">
    <property type="entry name" value="Rossmann-like_a/b/a_fold"/>
</dbReference>
<evidence type="ECO:0008006" key="2">
    <source>
        <dbReference type="Google" id="ProtNLM"/>
    </source>
</evidence>